<accession>A0A1T5IMD8</accession>
<feature type="transmembrane region" description="Helical" evidence="1">
    <location>
        <begin position="90"/>
        <end position="113"/>
    </location>
</feature>
<sequence length="155" mass="17767">MMLEYIWVAVFASFPEAALALLMGFNLSNVRDIKLWKILIVAGIQSGIALFVRMTNVYFGLHSIVQIITLYLLVIIFFKIKYYKAIIPVAISYISQVALQNIIIPIISIAFRIDIANLYYNSKKLILVSIPVSLIYLIFLMIIIRKNLYLCDIND</sequence>
<keyword evidence="1" id="KW-1133">Transmembrane helix</keyword>
<feature type="transmembrane region" description="Helical" evidence="1">
    <location>
        <begin position="125"/>
        <end position="144"/>
    </location>
</feature>
<gene>
    <name evidence="2" type="ORF">SAMN02194393_00544</name>
</gene>
<evidence type="ECO:0000313" key="2">
    <source>
        <dbReference type="EMBL" id="SKC40290.1"/>
    </source>
</evidence>
<feature type="transmembrane region" description="Helical" evidence="1">
    <location>
        <begin position="6"/>
        <end position="28"/>
    </location>
</feature>
<proteinExistence type="predicted"/>
<feature type="transmembrane region" description="Helical" evidence="1">
    <location>
        <begin position="58"/>
        <end position="78"/>
    </location>
</feature>
<reference evidence="3" key="1">
    <citation type="submission" date="2017-02" db="EMBL/GenBank/DDBJ databases">
        <authorList>
            <person name="Varghese N."/>
            <person name="Submissions S."/>
        </authorList>
    </citation>
    <scope>NUCLEOTIDE SEQUENCE [LARGE SCALE GENOMIC DNA]</scope>
    <source>
        <strain evidence="3">M1</strain>
    </source>
</reference>
<evidence type="ECO:0000256" key="1">
    <source>
        <dbReference type="SAM" id="Phobius"/>
    </source>
</evidence>
<dbReference type="STRING" id="36842.SAMN02194393_00544"/>
<dbReference type="RefSeq" id="WP_139380227.1">
    <property type="nucleotide sequence ID" value="NZ_FUZT01000001.1"/>
</dbReference>
<keyword evidence="1" id="KW-0472">Membrane</keyword>
<organism evidence="2 3">
    <name type="scientific">Maledivibacter halophilus</name>
    <dbReference type="NCBI Taxonomy" id="36842"/>
    <lineage>
        <taxon>Bacteria</taxon>
        <taxon>Bacillati</taxon>
        <taxon>Bacillota</taxon>
        <taxon>Clostridia</taxon>
        <taxon>Peptostreptococcales</taxon>
        <taxon>Caminicellaceae</taxon>
        <taxon>Maledivibacter</taxon>
    </lineage>
</organism>
<dbReference type="AlphaFoldDB" id="A0A1T5IMD8"/>
<evidence type="ECO:0000313" key="3">
    <source>
        <dbReference type="Proteomes" id="UP000190285"/>
    </source>
</evidence>
<protein>
    <submittedName>
        <fullName evidence="2">Uncharacterized protein</fullName>
    </submittedName>
</protein>
<keyword evidence="3" id="KW-1185">Reference proteome</keyword>
<dbReference type="EMBL" id="FUZT01000001">
    <property type="protein sequence ID" value="SKC40290.1"/>
    <property type="molecule type" value="Genomic_DNA"/>
</dbReference>
<dbReference type="Proteomes" id="UP000190285">
    <property type="component" value="Unassembled WGS sequence"/>
</dbReference>
<keyword evidence="1" id="KW-0812">Transmembrane</keyword>
<name>A0A1T5IMD8_9FIRM</name>